<reference evidence="2" key="1">
    <citation type="submission" date="2020-07" db="EMBL/GenBank/DDBJ databases">
        <title>Isolation and identification of a Micoptenus salmoides rhabdovirus and the screening of antiviral drugs.</title>
        <authorList>
            <person name="Yang F."/>
        </authorList>
    </citation>
    <scope>NUCLEOTIDE SEQUENCE</scope>
    <source>
        <strain evidence="2">MSRV-FJ985</strain>
    </source>
</reference>
<name>A0A7S6Z3R6_9RHAB</name>
<gene>
    <name evidence="2" type="primary">P</name>
</gene>
<protein>
    <submittedName>
        <fullName evidence="2">Phosphoprotein</fullName>
    </submittedName>
</protein>
<proteinExistence type="predicted"/>
<dbReference type="Proteomes" id="UP001228744">
    <property type="component" value="Segment"/>
</dbReference>
<feature type="compositionally biased region" description="Pro residues" evidence="1">
    <location>
        <begin position="177"/>
        <end position="200"/>
    </location>
</feature>
<accession>A0A7S6Z3R6</accession>
<sequence>MKKTLTDIMAKPTFQISYDLERLATNFEELNLTELKRNGEDPDDPLVWKPSPELLPYAASPEAEEYEQGEQEMECTDEYTPADSSWTAEVSKPPILPGYTTQPRWFGPGVTAETKPIILEELASVLQQIGIKLISAAPSADANYYLLYPNIHMSLMAPGVLESGRPLPSCPALAEAPKPPAAPASDPPKQSPPAPRQPVPAPVELIPTGPIFDDDDVRAVLWASGIRVIEKKTNKTAILKPCALGWMIDDWLQVDIGAETNVAEIFKKMLAKTPSRKLMMYKYIPLEVIQ</sequence>
<evidence type="ECO:0000256" key="1">
    <source>
        <dbReference type="SAM" id="MobiDB-lite"/>
    </source>
</evidence>
<dbReference type="EMBL" id="MT818233">
    <property type="protein sequence ID" value="QOX06514.1"/>
    <property type="molecule type" value="Viral_cRNA"/>
</dbReference>
<feature type="region of interest" description="Disordered" evidence="1">
    <location>
        <begin position="171"/>
        <end position="200"/>
    </location>
</feature>
<organism evidence="2">
    <name type="scientific">Micropterus salmoides rhabdovirus</name>
    <dbReference type="NCBI Taxonomy" id="2527734"/>
    <lineage>
        <taxon>Viruses</taxon>
        <taxon>Riboviria</taxon>
        <taxon>Orthornavirae</taxon>
        <taxon>Negarnaviricota</taxon>
        <taxon>Haploviricotina</taxon>
        <taxon>Monjiviricetes</taxon>
        <taxon>Mononegavirales</taxon>
        <taxon>Rhabdoviridae</taxon>
        <taxon>Alpharhabdovirinae</taxon>
        <taxon>Siniperhavirus</taxon>
        <taxon>Siniperhavirus chuatsi</taxon>
    </lineage>
</organism>
<evidence type="ECO:0000313" key="2">
    <source>
        <dbReference type="EMBL" id="QOX06514.1"/>
    </source>
</evidence>